<dbReference type="InterPro" id="IPR012332">
    <property type="entry name" value="Autotransporter_pectin_lyase_C"/>
</dbReference>
<proteinExistence type="predicted"/>
<evidence type="ECO:0000313" key="2">
    <source>
        <dbReference type="EMBL" id="PZQ16283.1"/>
    </source>
</evidence>
<accession>A0A2W5MFK9</accession>
<reference evidence="2 3" key="1">
    <citation type="submission" date="2017-08" db="EMBL/GenBank/DDBJ databases">
        <title>Infants hospitalized years apart are colonized by the same room-sourced microbial strains.</title>
        <authorList>
            <person name="Brooks B."/>
            <person name="Olm M.R."/>
            <person name="Firek B.A."/>
            <person name="Baker R."/>
            <person name="Thomas B.C."/>
            <person name="Morowitz M.J."/>
            <person name="Banfield J.F."/>
        </authorList>
    </citation>
    <scope>NUCLEOTIDE SEQUENCE [LARGE SCALE GENOMIC DNA]</scope>
    <source>
        <strain evidence="2">S2_005_003_R2_42</strain>
    </source>
</reference>
<evidence type="ECO:0008006" key="4">
    <source>
        <dbReference type="Google" id="ProtNLM"/>
    </source>
</evidence>
<sequence length="219" mass="22612">MFRMTAFTIALLLSCSALAADGGDISKVNGSVRVEANKTAGEVSTVNGSIRIEDGARIESAETVNGSITLTVDTVADSLSTVNGSIQVGERSRITESVEAVNGRIHLDRGADVGGAVSNVNGEIRLDGARVGGGIKTVSGNLVIGADSQVSGGVLIEKPSGWFKPDTSRKPRVVIGPRAVVDGTLEFRREVDLYVSDSARIGPVSGATPKTFSGDQPTE</sequence>
<evidence type="ECO:0000256" key="1">
    <source>
        <dbReference type="SAM" id="SignalP"/>
    </source>
</evidence>
<feature type="signal peptide" evidence="1">
    <location>
        <begin position="1"/>
        <end position="19"/>
    </location>
</feature>
<dbReference type="AlphaFoldDB" id="A0A2W5MFK9"/>
<feature type="chain" id="PRO_5016141122" description="Polymer-forming cytoskeletal protein" evidence="1">
    <location>
        <begin position="20"/>
        <end position="219"/>
    </location>
</feature>
<dbReference type="SUPFAM" id="SSF51161">
    <property type="entry name" value="Trimeric LpxA-like enzymes"/>
    <property type="match status" value="1"/>
</dbReference>
<dbReference type="InterPro" id="IPR011004">
    <property type="entry name" value="Trimer_LpxA-like_sf"/>
</dbReference>
<evidence type="ECO:0000313" key="3">
    <source>
        <dbReference type="Proteomes" id="UP000249046"/>
    </source>
</evidence>
<comment type="caution">
    <text evidence="2">The sequence shown here is derived from an EMBL/GenBank/DDBJ whole genome shotgun (WGS) entry which is preliminary data.</text>
</comment>
<name>A0A2W5MFK9_9GAMM</name>
<dbReference type="PROSITE" id="PS51257">
    <property type="entry name" value="PROKAR_LIPOPROTEIN"/>
    <property type="match status" value="1"/>
</dbReference>
<gene>
    <name evidence="2" type="ORF">DI564_06500</name>
</gene>
<protein>
    <recommendedName>
        <fullName evidence="4">Polymer-forming cytoskeletal protein</fullName>
    </recommendedName>
</protein>
<dbReference type="Gene3D" id="2.160.20.20">
    <property type="match status" value="1"/>
</dbReference>
<dbReference type="Proteomes" id="UP000249046">
    <property type="component" value="Unassembled WGS sequence"/>
</dbReference>
<dbReference type="EMBL" id="QFPO01000005">
    <property type="protein sequence ID" value="PZQ16283.1"/>
    <property type="molecule type" value="Genomic_DNA"/>
</dbReference>
<organism evidence="2 3">
    <name type="scientific">Rhodanobacter denitrificans</name>
    <dbReference type="NCBI Taxonomy" id="666685"/>
    <lineage>
        <taxon>Bacteria</taxon>
        <taxon>Pseudomonadati</taxon>
        <taxon>Pseudomonadota</taxon>
        <taxon>Gammaproteobacteria</taxon>
        <taxon>Lysobacterales</taxon>
        <taxon>Rhodanobacteraceae</taxon>
        <taxon>Rhodanobacter</taxon>
    </lineage>
</organism>
<keyword evidence="1" id="KW-0732">Signal</keyword>